<dbReference type="Proteomes" id="UP000007127">
    <property type="component" value="Chromosome"/>
</dbReference>
<keyword evidence="1" id="KW-1133">Transmembrane helix</keyword>
<evidence type="ECO:0008006" key="4">
    <source>
        <dbReference type="Google" id="ProtNLM"/>
    </source>
</evidence>
<dbReference type="KEGG" id="txi:TH3_18745"/>
<keyword evidence="1" id="KW-0472">Membrane</keyword>
<dbReference type="RefSeq" id="WP_139328066.1">
    <property type="nucleotide sequence ID" value="NZ_CP004388.1"/>
</dbReference>
<sequence length="540" mass="58690">MMNRLHLGAGCVIAGFCILAIAGLLWVIDVPAGRADEINISRVTEIAQSAQQCPDQLVFDPTSGSFMTSDNLFLPTQQGNNCYAWQMFIAMNWPVSSSWPGTPSAAGEPDQNVSVENWGVPENPTSPLTSVPVWGSFKDAQAIFLPDAAKPTDWGVPQAVPSGCKSDKMLLGYPAGSAKILTTLSKNAVNTAHRFHLSSGTRDTQSDEIMEATGGWLTDQNGNLVFFERKVGKAEFDYIMNNALYDAAYQMRVATNADGRHPAGLSLPSGKFLRVPPTEPQGQDALGAFEIKAAWRVLTGQSDIYDRYLTSVAWLKRPDTGECSQEVVGLVGLHIIHKTDTFPDLIWATFEQVDNVPDGQATLPPGGYSFNNPNCTGPDCKPNQPRIDCNDQNQCKDLYPRDQPVQVTREQALTSEMDTLNAGVAQKIASQTGGKSVFQYYKLVNVLWDGSPSPPVMEPGANASIPLRYGTFESEGNLKVANTTMETYIQDQSCDFCHANATIAGSDTLASDFSFIFRDAGSAKNPSLVEEVKQFMEQAQ</sequence>
<dbReference type="EMBL" id="CP004388">
    <property type="protein sequence ID" value="AJD53851.1"/>
    <property type="molecule type" value="Genomic_DNA"/>
</dbReference>
<evidence type="ECO:0000313" key="2">
    <source>
        <dbReference type="EMBL" id="AJD53851.1"/>
    </source>
</evidence>
<dbReference type="AlphaFoldDB" id="A0AB72UHF7"/>
<organism evidence="2 3">
    <name type="scientific">Thalassospira xiamenensis M-5 = DSM 17429</name>
    <dbReference type="NCBI Taxonomy" id="1123366"/>
    <lineage>
        <taxon>Bacteria</taxon>
        <taxon>Pseudomonadati</taxon>
        <taxon>Pseudomonadota</taxon>
        <taxon>Alphaproteobacteria</taxon>
        <taxon>Rhodospirillales</taxon>
        <taxon>Thalassospiraceae</taxon>
        <taxon>Thalassospira</taxon>
    </lineage>
</organism>
<evidence type="ECO:0000313" key="3">
    <source>
        <dbReference type="Proteomes" id="UP000007127"/>
    </source>
</evidence>
<protein>
    <recommendedName>
        <fullName evidence="4">Cytochrome c family protein</fullName>
    </recommendedName>
</protein>
<gene>
    <name evidence="2" type="ORF">TH3_18745</name>
</gene>
<name>A0AB72UHF7_9PROT</name>
<feature type="transmembrane region" description="Helical" evidence="1">
    <location>
        <begin position="7"/>
        <end position="28"/>
    </location>
</feature>
<keyword evidence="1" id="KW-0812">Transmembrane</keyword>
<dbReference type="GeneID" id="31929420"/>
<accession>A0AB72UHF7</accession>
<proteinExistence type="predicted"/>
<reference evidence="2 3" key="1">
    <citation type="journal article" date="2012" name="J. Bacteriol.">
        <title>Genome sequence of Thalassospira xiamenensis type strain M-5.</title>
        <authorList>
            <person name="Lai Q."/>
            <person name="Shao Z."/>
        </authorList>
    </citation>
    <scope>NUCLEOTIDE SEQUENCE [LARGE SCALE GENOMIC DNA]</scope>
    <source>
        <strain evidence="2 3">M-5</strain>
    </source>
</reference>
<evidence type="ECO:0000256" key="1">
    <source>
        <dbReference type="SAM" id="Phobius"/>
    </source>
</evidence>